<gene>
    <name evidence="2" type="ORF">GRF59_06765</name>
</gene>
<dbReference type="RefSeq" id="WP_160496840.1">
    <property type="nucleotide sequence ID" value="NZ_WUBI01000001.1"/>
</dbReference>
<dbReference type="Pfam" id="PF09346">
    <property type="entry name" value="SMI1_KNR4"/>
    <property type="match status" value="1"/>
</dbReference>
<evidence type="ECO:0000313" key="2">
    <source>
        <dbReference type="EMBL" id="MWV43331.1"/>
    </source>
</evidence>
<dbReference type="InterPro" id="IPR037883">
    <property type="entry name" value="Knr4/Smi1-like_sf"/>
</dbReference>
<protein>
    <submittedName>
        <fullName evidence="2">SMI1/KNR4 family protein</fullName>
    </submittedName>
</protein>
<dbReference type="PANTHER" id="PTHR47432:SF1">
    <property type="entry name" value="CELL WALL ASSEMBLY REGULATOR SMI1"/>
    <property type="match status" value="1"/>
</dbReference>
<evidence type="ECO:0000313" key="3">
    <source>
        <dbReference type="Proteomes" id="UP000460318"/>
    </source>
</evidence>
<name>A0A7X3IH21_9BACL</name>
<dbReference type="AlphaFoldDB" id="A0A7X3IH21"/>
<sequence length="177" mass="20397">MKNQALLLWHKIIERGNFRTPEYQDALNLLPGAADEELTHLEDKIGTKLPEEMKHFYKVHNGQNWTAGSHTFVRNLTLLPLSAIRDSWNFLQEEFDPDGLEMDIEPGIKPMLWNSKWIPIAENGAGDYLCLDTDPAGEGTYGQVLYFWHDWGNRSVEAANLYDFIENCLQEEAENED</sequence>
<organism evidence="2 3">
    <name type="scientific">Paenibacillus dendrobii</name>
    <dbReference type="NCBI Taxonomy" id="2691084"/>
    <lineage>
        <taxon>Bacteria</taxon>
        <taxon>Bacillati</taxon>
        <taxon>Bacillota</taxon>
        <taxon>Bacilli</taxon>
        <taxon>Bacillales</taxon>
        <taxon>Paenibacillaceae</taxon>
        <taxon>Paenibacillus</taxon>
    </lineage>
</organism>
<proteinExistence type="predicted"/>
<feature type="domain" description="Knr4/Smi1-like" evidence="1">
    <location>
        <begin position="32"/>
        <end position="167"/>
    </location>
</feature>
<reference evidence="2 3" key="1">
    <citation type="submission" date="2019-12" db="EMBL/GenBank/DDBJ databases">
        <title>Paenibacillus sp. nov., an endophytic bacterium isolated from the stem of Dendrobium.</title>
        <authorList>
            <person name="Zhao R."/>
        </authorList>
    </citation>
    <scope>NUCLEOTIDE SEQUENCE [LARGE SCALE GENOMIC DNA]</scope>
    <source>
        <strain evidence="2 3">HJL G12</strain>
    </source>
</reference>
<accession>A0A7X3IH21</accession>
<dbReference type="Proteomes" id="UP000460318">
    <property type="component" value="Unassembled WGS sequence"/>
</dbReference>
<dbReference type="SMART" id="SM00860">
    <property type="entry name" value="SMI1_KNR4"/>
    <property type="match status" value="1"/>
</dbReference>
<dbReference type="PANTHER" id="PTHR47432">
    <property type="entry name" value="CELL WALL ASSEMBLY REGULATOR SMI1"/>
    <property type="match status" value="1"/>
</dbReference>
<keyword evidence="3" id="KW-1185">Reference proteome</keyword>
<comment type="caution">
    <text evidence="2">The sequence shown here is derived from an EMBL/GenBank/DDBJ whole genome shotgun (WGS) entry which is preliminary data.</text>
</comment>
<evidence type="ECO:0000259" key="1">
    <source>
        <dbReference type="SMART" id="SM00860"/>
    </source>
</evidence>
<dbReference type="EMBL" id="WUBI01000001">
    <property type="protein sequence ID" value="MWV43331.1"/>
    <property type="molecule type" value="Genomic_DNA"/>
</dbReference>
<dbReference type="Gene3D" id="3.40.1580.10">
    <property type="entry name" value="SMI1/KNR4-like"/>
    <property type="match status" value="1"/>
</dbReference>
<dbReference type="SUPFAM" id="SSF160631">
    <property type="entry name" value="SMI1/KNR4-like"/>
    <property type="match status" value="1"/>
</dbReference>
<dbReference type="InterPro" id="IPR018958">
    <property type="entry name" value="Knr4/Smi1-like_dom"/>
</dbReference>
<dbReference type="InterPro" id="IPR051873">
    <property type="entry name" value="KNR4/SMI1_regulator"/>
</dbReference>